<proteinExistence type="predicted"/>
<reference evidence="1 2" key="1">
    <citation type="submission" date="2014-08" db="EMBL/GenBank/DDBJ databases">
        <title>Porphyromonas gulae strain:COT-052_OH1451 Genome sequencing.</title>
        <authorList>
            <person name="Wallis C."/>
            <person name="Deusch O."/>
            <person name="O'Flynn C."/>
            <person name="Davis I."/>
            <person name="Jospin G."/>
            <person name="Darling A.E."/>
            <person name="Coil D.A."/>
            <person name="Alexiev A."/>
            <person name="Horsfall A."/>
            <person name="Kirkwood N."/>
            <person name="Harris S."/>
            <person name="Eisen J.A."/>
        </authorList>
    </citation>
    <scope>NUCLEOTIDE SEQUENCE [LARGE SCALE GENOMIC DNA]</scope>
    <source>
        <strain evidence="2">COT-052 OH1451</strain>
    </source>
</reference>
<comment type="caution">
    <text evidence="1">The sequence shown here is derived from an EMBL/GenBank/DDBJ whole genome shotgun (WGS) entry which is preliminary data.</text>
</comment>
<organism evidence="1 2">
    <name type="scientific">Porphyromonas gulae</name>
    <dbReference type="NCBI Taxonomy" id="111105"/>
    <lineage>
        <taxon>Bacteria</taxon>
        <taxon>Pseudomonadati</taxon>
        <taxon>Bacteroidota</taxon>
        <taxon>Bacteroidia</taxon>
        <taxon>Bacteroidales</taxon>
        <taxon>Porphyromonadaceae</taxon>
        <taxon>Porphyromonas</taxon>
    </lineage>
</organism>
<protein>
    <recommendedName>
        <fullName evidence="3">DUF1579 domain-containing protein</fullName>
    </recommendedName>
</protein>
<name>A0A0A2F615_9PORP</name>
<gene>
    <name evidence="1" type="ORF">HR08_10400</name>
</gene>
<dbReference type="AlphaFoldDB" id="A0A0A2F615"/>
<evidence type="ECO:0000313" key="1">
    <source>
        <dbReference type="EMBL" id="KGN83854.1"/>
    </source>
</evidence>
<dbReference type="EMBL" id="JRAI01000082">
    <property type="protein sequence ID" value="KGN83854.1"/>
    <property type="molecule type" value="Genomic_DNA"/>
</dbReference>
<evidence type="ECO:0000313" key="2">
    <source>
        <dbReference type="Proteomes" id="UP000030130"/>
    </source>
</evidence>
<sequence>MNDFINALCSNARNERIPEEHDFFGCLIGEWNIVWNDHLEDAEPRKVKGEWIFSRVLDGTAVQDLFIVPSRKERLIDKQLDAEYGTTLRIFNPKTMAWDIFYGCMGEAIRLTARKVGEEIILTENTTEKMRYVFSDIATSSFLWRKERINENGEWQTVAKVTAERKQNK</sequence>
<evidence type="ECO:0008006" key="3">
    <source>
        <dbReference type="Google" id="ProtNLM"/>
    </source>
</evidence>
<dbReference type="Proteomes" id="UP000030130">
    <property type="component" value="Unassembled WGS sequence"/>
</dbReference>
<dbReference type="OrthoDB" id="9814791at2"/>
<accession>A0A0A2F615</accession>
<dbReference type="RefSeq" id="WP_036888946.1">
    <property type="nucleotide sequence ID" value="NZ_JRAI01000082.1"/>
</dbReference>